<reference evidence="2" key="1">
    <citation type="journal article" date="2014" name="Int. J. Syst. Evol. Microbiol.">
        <title>Complete genome sequence of Corynebacterium casei LMG S-19264T (=DSM 44701T), isolated from a smear-ripened cheese.</title>
        <authorList>
            <consortium name="US DOE Joint Genome Institute (JGI-PGF)"/>
            <person name="Walter F."/>
            <person name="Albersmeier A."/>
            <person name="Kalinowski J."/>
            <person name="Ruckert C."/>
        </authorList>
    </citation>
    <scope>NUCLEOTIDE SEQUENCE</scope>
    <source>
        <strain evidence="2">JCM 3093</strain>
    </source>
</reference>
<name>A0AA37BF28_9ACTN</name>
<comment type="caution">
    <text evidence="2">The sequence shown here is derived from an EMBL/GenBank/DDBJ whole genome shotgun (WGS) entry which is preliminary data.</text>
</comment>
<dbReference type="Proteomes" id="UP000627984">
    <property type="component" value="Unassembled WGS sequence"/>
</dbReference>
<dbReference type="EMBL" id="BMQD01000005">
    <property type="protein sequence ID" value="GGK61072.1"/>
    <property type="molecule type" value="Genomic_DNA"/>
</dbReference>
<feature type="compositionally biased region" description="Basic and acidic residues" evidence="1">
    <location>
        <begin position="1"/>
        <end position="13"/>
    </location>
</feature>
<gene>
    <name evidence="2" type="ORF">GCM10010126_20700</name>
</gene>
<organism evidence="2 3">
    <name type="scientific">Planomonospora parontospora</name>
    <dbReference type="NCBI Taxonomy" id="58119"/>
    <lineage>
        <taxon>Bacteria</taxon>
        <taxon>Bacillati</taxon>
        <taxon>Actinomycetota</taxon>
        <taxon>Actinomycetes</taxon>
        <taxon>Streptosporangiales</taxon>
        <taxon>Streptosporangiaceae</taxon>
        <taxon>Planomonospora</taxon>
    </lineage>
</organism>
<accession>A0AA37BF28</accession>
<sequence>MIIPEPERPRRELALPTIHDGSDKASQSFQDVRALGWLGSLERDERDDENDEADTQRYQSRRPNDGGHR</sequence>
<evidence type="ECO:0000313" key="3">
    <source>
        <dbReference type="Proteomes" id="UP000627984"/>
    </source>
</evidence>
<evidence type="ECO:0000256" key="1">
    <source>
        <dbReference type="SAM" id="MobiDB-lite"/>
    </source>
</evidence>
<evidence type="ECO:0000313" key="2">
    <source>
        <dbReference type="EMBL" id="GGK61072.1"/>
    </source>
</evidence>
<feature type="region of interest" description="Disordered" evidence="1">
    <location>
        <begin position="1"/>
        <end position="69"/>
    </location>
</feature>
<protein>
    <submittedName>
        <fullName evidence="2">Uncharacterized protein</fullName>
    </submittedName>
</protein>
<dbReference type="AlphaFoldDB" id="A0AA37BF28"/>
<proteinExistence type="predicted"/>
<reference evidence="2" key="2">
    <citation type="submission" date="2022-09" db="EMBL/GenBank/DDBJ databases">
        <authorList>
            <person name="Sun Q."/>
            <person name="Ohkuma M."/>
        </authorList>
    </citation>
    <scope>NUCLEOTIDE SEQUENCE</scope>
    <source>
        <strain evidence="2">JCM 3093</strain>
    </source>
</reference>